<keyword evidence="1" id="KW-0418">Kinase</keyword>
<dbReference type="InterPro" id="IPR036890">
    <property type="entry name" value="HATPase_C_sf"/>
</dbReference>
<evidence type="ECO:0000259" key="2">
    <source>
        <dbReference type="Pfam" id="PF13581"/>
    </source>
</evidence>
<dbReference type="PANTHER" id="PTHR35526:SF3">
    <property type="entry name" value="ANTI-SIGMA-F FACTOR RSBW"/>
    <property type="match status" value="1"/>
</dbReference>
<sequence>MTTEHPVDEHHWPATQVRRLCARVAEVAEGGLDLRARPDAAVVRRWLAARLAFGVTTAALGYTVLVADELVTNAYEHTGAPRRLRYTRHRTGLLLEVTDAAPHRTRTLAAIRDGVREYGTGLAVVTSSALDWGVHHDAAEKTVWALLPGLSR</sequence>
<dbReference type="Gene3D" id="3.30.565.10">
    <property type="entry name" value="Histidine kinase-like ATPase, C-terminal domain"/>
    <property type="match status" value="1"/>
</dbReference>
<dbReference type="CDD" id="cd16936">
    <property type="entry name" value="HATPase_RsbW-like"/>
    <property type="match status" value="1"/>
</dbReference>
<dbReference type="InterPro" id="IPR050267">
    <property type="entry name" value="Anti-sigma-factor_SerPK"/>
</dbReference>
<accession>A0ABY8XKR9</accession>
<gene>
    <name evidence="3" type="ORF">QP939_46790</name>
</gene>
<reference evidence="3 4" key="1">
    <citation type="submission" date="2023-06" db="EMBL/GenBank/DDBJ databases">
        <authorList>
            <person name="Oyuntsetseg B."/>
            <person name="Kim S.B."/>
        </authorList>
    </citation>
    <scope>NUCLEOTIDE SEQUENCE [LARGE SCALE GENOMIC DNA]</scope>
    <source>
        <strain evidence="3 4">2-2</strain>
    </source>
</reference>
<evidence type="ECO:0000256" key="1">
    <source>
        <dbReference type="ARBA" id="ARBA00022527"/>
    </source>
</evidence>
<keyword evidence="3" id="KW-0547">Nucleotide-binding</keyword>
<dbReference type="GO" id="GO:0005524">
    <property type="term" value="F:ATP binding"/>
    <property type="evidence" value="ECO:0007669"/>
    <property type="project" value="UniProtKB-KW"/>
</dbReference>
<keyword evidence="1" id="KW-0723">Serine/threonine-protein kinase</keyword>
<evidence type="ECO:0000313" key="4">
    <source>
        <dbReference type="Proteomes" id="UP001227101"/>
    </source>
</evidence>
<proteinExistence type="predicted"/>
<dbReference type="InterPro" id="IPR003594">
    <property type="entry name" value="HATPase_dom"/>
</dbReference>
<evidence type="ECO:0000313" key="3">
    <source>
        <dbReference type="EMBL" id="WIV56229.1"/>
    </source>
</evidence>
<keyword evidence="1" id="KW-0808">Transferase</keyword>
<dbReference type="RefSeq" id="WP_285453321.1">
    <property type="nucleotide sequence ID" value="NZ_CP127173.1"/>
</dbReference>
<protein>
    <submittedName>
        <fullName evidence="3">ATP-binding protein</fullName>
    </submittedName>
</protein>
<keyword evidence="3" id="KW-0067">ATP-binding</keyword>
<dbReference type="Pfam" id="PF13581">
    <property type="entry name" value="HATPase_c_2"/>
    <property type="match status" value="1"/>
</dbReference>
<dbReference type="EMBL" id="CP127173">
    <property type="protein sequence ID" value="WIV56229.1"/>
    <property type="molecule type" value="Genomic_DNA"/>
</dbReference>
<dbReference type="Proteomes" id="UP001227101">
    <property type="component" value="Chromosome"/>
</dbReference>
<organism evidence="3 4">
    <name type="scientific">Amycolatopsis nalaikhensis</name>
    <dbReference type="NCBI Taxonomy" id="715472"/>
    <lineage>
        <taxon>Bacteria</taxon>
        <taxon>Bacillati</taxon>
        <taxon>Actinomycetota</taxon>
        <taxon>Actinomycetes</taxon>
        <taxon>Pseudonocardiales</taxon>
        <taxon>Pseudonocardiaceae</taxon>
        <taxon>Amycolatopsis</taxon>
    </lineage>
</organism>
<dbReference type="SUPFAM" id="SSF55874">
    <property type="entry name" value="ATPase domain of HSP90 chaperone/DNA topoisomerase II/histidine kinase"/>
    <property type="match status" value="1"/>
</dbReference>
<name>A0ABY8XKR9_9PSEU</name>
<dbReference type="PANTHER" id="PTHR35526">
    <property type="entry name" value="ANTI-SIGMA-F FACTOR RSBW-RELATED"/>
    <property type="match status" value="1"/>
</dbReference>
<keyword evidence="4" id="KW-1185">Reference proteome</keyword>
<feature type="domain" description="Histidine kinase/HSP90-like ATPase" evidence="2">
    <location>
        <begin position="41"/>
        <end position="144"/>
    </location>
</feature>